<dbReference type="EMBL" id="KK104629">
    <property type="protein sequence ID" value="KIY93627.1"/>
    <property type="molecule type" value="Genomic_DNA"/>
</dbReference>
<feature type="region of interest" description="Disordered" evidence="10">
    <location>
        <begin position="144"/>
        <end position="163"/>
    </location>
</feature>
<dbReference type="Gene3D" id="3.60.40.10">
    <property type="entry name" value="PPM-type phosphatase domain"/>
    <property type="match status" value="2"/>
</dbReference>
<feature type="compositionally biased region" description="Acidic residues" evidence="10">
    <location>
        <begin position="147"/>
        <end position="156"/>
    </location>
</feature>
<evidence type="ECO:0000313" key="12">
    <source>
        <dbReference type="EMBL" id="KIY93627.1"/>
    </source>
</evidence>
<evidence type="ECO:0000256" key="4">
    <source>
        <dbReference type="ARBA" id="ARBA00022723"/>
    </source>
</evidence>
<dbReference type="OrthoDB" id="10264738at2759"/>
<dbReference type="AlphaFoldDB" id="A0A0D2J0R4"/>
<evidence type="ECO:0000313" key="13">
    <source>
        <dbReference type="Proteomes" id="UP000054498"/>
    </source>
</evidence>
<dbReference type="Proteomes" id="UP000054498">
    <property type="component" value="Unassembled WGS sequence"/>
</dbReference>
<dbReference type="GeneID" id="25731887"/>
<keyword evidence="7 9" id="KW-0904">Protein phosphatase</keyword>
<dbReference type="PROSITE" id="PS51746">
    <property type="entry name" value="PPM_2"/>
    <property type="match status" value="1"/>
</dbReference>
<sequence>MVGWGLSGPLQQAGRCAPLGAYLAVPVTTKERFEGQGPLKHQGDAITVVYGGAAMQGWRRTMEDAHIAQTGLGHDTGAMFGVFDGHGGAEVAKFCQRYMAQELQKLEGFGGDAVEEALVDVFHRMDEMLRDHSFADEIEQLKAHEPGEDEPGDGGGDEGGSPMDALEMIKRVFQLKRFVGDGGGGQEGGALGGGGARRADDAGGGDEAVAMEAEGGAEGSDAQQQAAAERGAGGGVGAGASGPPQQQQQPPPAQQQQQRFVEPADTRIQAGCTAVVAVIKAGHLYVANAGDSRGVLCRGGSAVAMSEDHKPAQETERRRILNAGAVGAMRCAAAAWSGTGVWGTGTEG</sequence>
<evidence type="ECO:0000256" key="2">
    <source>
        <dbReference type="ARBA" id="ARBA00001946"/>
    </source>
</evidence>
<dbReference type="PANTHER" id="PTHR13832:SF840">
    <property type="entry name" value="PROTEIN PHOSPHATASE 2C 60-RELATED"/>
    <property type="match status" value="1"/>
</dbReference>
<feature type="compositionally biased region" description="Gly residues" evidence="10">
    <location>
        <begin position="231"/>
        <end position="240"/>
    </location>
</feature>
<protein>
    <recommendedName>
        <fullName evidence="3">protein-serine/threonine phosphatase</fullName>
        <ecNumber evidence="3">3.1.3.16</ecNumber>
    </recommendedName>
</protein>
<dbReference type="PANTHER" id="PTHR13832">
    <property type="entry name" value="PROTEIN PHOSPHATASE 2C"/>
    <property type="match status" value="1"/>
</dbReference>
<organism evidence="12 13">
    <name type="scientific">Monoraphidium neglectum</name>
    <dbReference type="NCBI Taxonomy" id="145388"/>
    <lineage>
        <taxon>Eukaryota</taxon>
        <taxon>Viridiplantae</taxon>
        <taxon>Chlorophyta</taxon>
        <taxon>core chlorophytes</taxon>
        <taxon>Chlorophyceae</taxon>
        <taxon>CS clade</taxon>
        <taxon>Sphaeropleales</taxon>
        <taxon>Selenastraceae</taxon>
        <taxon>Monoraphidium</taxon>
    </lineage>
</organism>
<dbReference type="SUPFAM" id="SSF81606">
    <property type="entry name" value="PP2C-like"/>
    <property type="match status" value="1"/>
</dbReference>
<evidence type="ECO:0000256" key="5">
    <source>
        <dbReference type="ARBA" id="ARBA00022801"/>
    </source>
</evidence>
<dbReference type="InterPro" id="IPR000222">
    <property type="entry name" value="PP2C_BS"/>
</dbReference>
<comment type="cofactor">
    <cofactor evidence="1">
        <name>Mn(2+)</name>
        <dbReference type="ChEBI" id="CHEBI:29035"/>
    </cofactor>
</comment>
<evidence type="ECO:0000256" key="7">
    <source>
        <dbReference type="ARBA" id="ARBA00022912"/>
    </source>
</evidence>
<accession>A0A0D2J0R4</accession>
<dbReference type="GO" id="GO:0004722">
    <property type="term" value="F:protein serine/threonine phosphatase activity"/>
    <property type="evidence" value="ECO:0007669"/>
    <property type="project" value="UniProtKB-EC"/>
</dbReference>
<dbReference type="InterPro" id="IPR015655">
    <property type="entry name" value="PP2C"/>
</dbReference>
<dbReference type="InterPro" id="IPR036457">
    <property type="entry name" value="PPM-type-like_dom_sf"/>
</dbReference>
<name>A0A0D2J0R4_9CHLO</name>
<dbReference type="KEGG" id="mng:MNEG_14335"/>
<dbReference type="Pfam" id="PF00481">
    <property type="entry name" value="PP2C"/>
    <property type="match status" value="2"/>
</dbReference>
<evidence type="ECO:0000259" key="11">
    <source>
        <dbReference type="PROSITE" id="PS51746"/>
    </source>
</evidence>
<dbReference type="GO" id="GO:0046872">
    <property type="term" value="F:metal ion binding"/>
    <property type="evidence" value="ECO:0007669"/>
    <property type="project" value="UniProtKB-KW"/>
</dbReference>
<keyword evidence="6" id="KW-0460">Magnesium</keyword>
<feature type="compositionally biased region" description="Low complexity" evidence="10">
    <location>
        <begin position="241"/>
        <end position="258"/>
    </location>
</feature>
<evidence type="ECO:0000256" key="10">
    <source>
        <dbReference type="SAM" id="MobiDB-lite"/>
    </source>
</evidence>
<dbReference type="EC" id="3.1.3.16" evidence="3"/>
<reference evidence="12 13" key="1">
    <citation type="journal article" date="2013" name="BMC Genomics">
        <title>Reconstruction of the lipid metabolism for the microalga Monoraphidium neglectum from its genome sequence reveals characteristics suitable for biofuel production.</title>
        <authorList>
            <person name="Bogen C."/>
            <person name="Al-Dilaimi A."/>
            <person name="Albersmeier A."/>
            <person name="Wichmann J."/>
            <person name="Grundmann M."/>
            <person name="Rupp O."/>
            <person name="Lauersen K.J."/>
            <person name="Blifernez-Klassen O."/>
            <person name="Kalinowski J."/>
            <person name="Goesmann A."/>
            <person name="Mussgnug J.H."/>
            <person name="Kruse O."/>
        </authorList>
    </citation>
    <scope>NUCLEOTIDE SEQUENCE [LARGE SCALE GENOMIC DNA]</scope>
    <source>
        <strain evidence="12 13">SAG 48.87</strain>
    </source>
</reference>
<keyword evidence="8" id="KW-0464">Manganese</keyword>
<dbReference type="PROSITE" id="PS01032">
    <property type="entry name" value="PPM_1"/>
    <property type="match status" value="1"/>
</dbReference>
<evidence type="ECO:0000256" key="9">
    <source>
        <dbReference type="RuleBase" id="RU003465"/>
    </source>
</evidence>
<dbReference type="InterPro" id="IPR001932">
    <property type="entry name" value="PPM-type_phosphatase-like_dom"/>
</dbReference>
<comment type="cofactor">
    <cofactor evidence="2">
        <name>Mg(2+)</name>
        <dbReference type="ChEBI" id="CHEBI:18420"/>
    </cofactor>
</comment>
<evidence type="ECO:0000256" key="6">
    <source>
        <dbReference type="ARBA" id="ARBA00022842"/>
    </source>
</evidence>
<evidence type="ECO:0000256" key="8">
    <source>
        <dbReference type="ARBA" id="ARBA00023211"/>
    </source>
</evidence>
<proteinExistence type="inferred from homology"/>
<feature type="compositionally biased region" description="Gly residues" evidence="10">
    <location>
        <begin position="184"/>
        <end position="196"/>
    </location>
</feature>
<dbReference type="CDD" id="cd00143">
    <property type="entry name" value="PP2Cc"/>
    <property type="match status" value="1"/>
</dbReference>
<dbReference type="SMART" id="SM00332">
    <property type="entry name" value="PP2Cc"/>
    <property type="match status" value="1"/>
</dbReference>
<dbReference type="RefSeq" id="XP_013892647.1">
    <property type="nucleotide sequence ID" value="XM_014037193.1"/>
</dbReference>
<keyword evidence="4" id="KW-0479">Metal-binding</keyword>
<evidence type="ECO:0000256" key="3">
    <source>
        <dbReference type="ARBA" id="ARBA00013081"/>
    </source>
</evidence>
<feature type="region of interest" description="Disordered" evidence="10">
    <location>
        <begin position="184"/>
        <end position="261"/>
    </location>
</feature>
<keyword evidence="13" id="KW-1185">Reference proteome</keyword>
<keyword evidence="5 9" id="KW-0378">Hydrolase</keyword>
<evidence type="ECO:0000256" key="1">
    <source>
        <dbReference type="ARBA" id="ARBA00001936"/>
    </source>
</evidence>
<gene>
    <name evidence="12" type="ORF">MNEG_14335</name>
</gene>
<feature type="compositionally biased region" description="Low complexity" evidence="10">
    <location>
        <begin position="207"/>
        <end position="230"/>
    </location>
</feature>
<comment type="similarity">
    <text evidence="9">Belongs to the PP2C family.</text>
</comment>
<feature type="domain" description="PPM-type phosphatase" evidence="11">
    <location>
        <begin position="49"/>
        <end position="348"/>
    </location>
</feature>